<protein>
    <recommendedName>
        <fullName evidence="4">Peptidase C-terminal archaeal/bacterial domain-containing protein</fullName>
    </recommendedName>
</protein>
<reference evidence="2 3" key="1">
    <citation type="submission" date="2018-05" db="EMBL/GenBank/DDBJ databases">
        <title>Coraliomargarita sinensis sp. nov., isolated from a marine solar saltern.</title>
        <authorList>
            <person name="Zhou L.Y."/>
        </authorList>
    </citation>
    <scope>NUCLEOTIDE SEQUENCE [LARGE SCALE GENOMIC DNA]</scope>
    <source>
        <strain evidence="2 3">WN38</strain>
    </source>
</reference>
<feature type="region of interest" description="Disordered" evidence="1">
    <location>
        <begin position="1313"/>
        <end position="1333"/>
    </location>
</feature>
<dbReference type="SUPFAM" id="SSF55486">
    <property type="entry name" value="Metalloproteases ('zincins'), catalytic domain"/>
    <property type="match status" value="1"/>
</dbReference>
<dbReference type="InterPro" id="IPR013783">
    <property type="entry name" value="Ig-like_fold"/>
</dbReference>
<evidence type="ECO:0000256" key="1">
    <source>
        <dbReference type="SAM" id="MobiDB-lite"/>
    </source>
</evidence>
<dbReference type="Proteomes" id="UP000247099">
    <property type="component" value="Unassembled WGS sequence"/>
</dbReference>
<dbReference type="EMBL" id="QHJQ01000001">
    <property type="protein sequence ID" value="PXA05599.1"/>
    <property type="molecule type" value="Genomic_DNA"/>
</dbReference>
<feature type="compositionally biased region" description="Polar residues" evidence="1">
    <location>
        <begin position="664"/>
        <end position="673"/>
    </location>
</feature>
<organism evidence="2 3">
    <name type="scientific">Coraliomargarita sinensis</name>
    <dbReference type="NCBI Taxonomy" id="2174842"/>
    <lineage>
        <taxon>Bacteria</taxon>
        <taxon>Pseudomonadati</taxon>
        <taxon>Verrucomicrobiota</taxon>
        <taxon>Opitutia</taxon>
        <taxon>Puniceicoccales</taxon>
        <taxon>Coraliomargaritaceae</taxon>
        <taxon>Coraliomargarita</taxon>
    </lineage>
</organism>
<sequence>MPAHNPQKKRAKLLVLALVFVAGAVLTLNFTGRDNAPAFEEQTKATQDSVDAESGDANKASVQAALKSSESALEKTAAHGADCAHCQAAAEKPTAADAVKAAAQLTTQPRFDSIFKNIAKEQPTYTRSDFDFLAGSQVGDAVAFELAGRQFSGEVALVREGKKTKAYSMEFPEGTFTVTTNKVGEFQAFFMFRGDSRAVEISEIDSELGRIGHEVQVVDGQVSTPEGDGTLITTQIKLSDVMCAPRDAVYGKKSLPGARVSGLASPFEPKASSTLNEPVGAVPLTENPGTGHVLYLDFDGETVTDDFWNISTAQEVMAVGPAPRNNDNAWVTNVFNRVVEDFAPFNITVTTERDVFDAADPEQRLQVIITPDDLVSQAFGFNSSGGWAYTNSYATNLTRIVWVYNLSEYTCATTISHEAGHAFGLSHDYALGDSDEYYPGHNGSYTPGWGTIMGAPFQDFLLDEVDQWSRGEFEDAVNEEDDIQIIARTANGFGFKEDDFAGVFTGGAGLDVGFLSSTGENQVGASGLISRQSDVDVFRFSVAFSGELSITVNPYDVESNDTDPGSDTKGANLAVDTRLLDSTGAEIAVGVDAGSVSLASLVEADVDAGIYYIEVTGGGRGDDPFTGFSDYASLGQYQIVGELPTQPLDVFGSDKQDQPVLNGDESTSFTNGTNYGYSYPNNAPITRTFRLENTGSDDLTNVSLSLSTGIDFQIVSAPPTVIPAGTSVWMQIAYDPLQAGVNGIDADTVTIDYETIEPISFSFAVSGYSTKSAEKDNYEDNNAAKYATDLNSVKDTWLSDYKGPGFFLSDRSDFYTFNVNNDELVSVEVSYDSTEGPITFELRNGHNVVLGSTTAEDGLIRFRVPLNYTAQHKKFYIKVSTLGDSSVRNAYDLRWNAISFEAGDDDFYEDNDTRETAFDLTGAFSPRLSEYLGSGISSDEDWYKIDIPADPFIRMLHVRAEFVNAEGNIDIQLIPENDIIDDFFFGNIFFDEIFFDEFLNELFLDGFLYNFFGLYGLAGADEDYEVITYSRVIDLDDLPINYSPADADAVNGVEPGTYYIRVTGDLAGNEYDLVVEPRRDDRYEIVDEADGVENDLFDNAFDLGDSIVGRRLSQIDGIGVLAGYADNATEAEFAMQADADWFRFSVPSSTPVEQLVFNYSSIGAGLVIFRLFDENGNLLRQSTQTSGNVTTLFFYGDVTLVRPTGNVFYIQAVPWLDNDFLAAYDFRVDVLSEPPNIEAAVDDNYEENDNFTEAFDISNNANFWLTAVDGYGVQLDPDWYEITVPDNIAELEIRTAFDGAEGNMDLTLSRKDGPVLFRSTTPPPDPDDDEEDAEPVVVDSRSIVWPNPDPGKYAVTVTGDRRGNLYNLFWGYTLGEDKYEENDILADAFDLTGHEKQLLTKLDGPGVQKDEDWYRITASANTAELQVINTFSHDEGDIDLELYNSAGFLIARSTSVTDNEDITLLNPASGDYFIRIYYGNRSNEYDLWWGAFTQQELDTINEDAYEENDSLQSVSAESDPTFPSHTPLESIDGLATQTDDDWYKIQLSDINSGFLVECNFIHAEGDIDVEVVDSEGAVLIRSESTTDDELIDYNASLPGGTYFIRVYGANLGNTYDLFWIDKREDDYEQNDSFGTAFDITDLQQTRLSETAVPTQGDDDWYSFTVEEANSVLVLELSHTNATGAISFELYDSNENLLADDLTTDDLKYLQYELTTAGDYYVRVFGDDNYNVYDLFWNALPEDAFEENDVLDDAFDISADEGVGLEGVVFDDDWFAIDPAYGVVAVELNLDFSHAFGNTNVNVYNQFGELIAFAASLNDGENLTFEVNPFDGVTYIEVFGADGNYGNPYTLTWTSITRDLNEDNDTKATATDLTGQDGIPLSENGGYDTSTDEDWFFFVPSGSNLNVYCRFDHAEGDIDIELHDENGFIERSISDTDDETISTTVTPGETYYIRVYGQTAGNPYDLVWTSYDSDDSFEENDSAAAAGDLVSLEYERQEDLVQLDDDWYEIEVQAGEDLLIAQIFPVSRVDGMVLGLYDDSEVLVDSVAVADGESRLESESLTDGTYYLRVSGANLGGNYSLIWSSGSEDNYEENDELAEAYDFSANPATQLSTIDGSGAQYDEDWYRVSIPTDNSALFAQLDFLHDEGDLTLALYDENETLLDFSIGTVDVESFTTAGLDAGDYYLLVLGPNSGTMYDLIWSTYTEDNYEDNDSFDETYDLGSSVVGDLSAIDGLGVRGNDDDYYELYVPVGYVRLDVTCSFAHADGDIELQAFDGDEEILDASNTATDDESLSVPVDPTGDTIYIKVTGALATGAEYDLSWSFDKVDLYEDNDSTGTAIDITAFEDTDDDEVVTRLSDLSGFATQGDSDFYLVTLPVNSRTLNVNVFFDHSLGDIDVNVYDSVPAMIGSASSTTDNEFLSVPVDLAGGDYYIEVTGTDSENYYDLVWSVDIDDPYEENDDNTQTYDLSASSGVRLSALMELGAQYDEDWFILSTPAEDISLNVLIDEFSVVDGDINLEVYDASDNLLASSVDGNTSEEITLPVDPAGETFKIRVFGDGNGNTYDLVWTSSTEDVYEENDVVDEFYDLTGEEGVWISTDTGFATQSDDDWYQIIVSSGATELTIDCDFTHADGDIDLELYRLDPTPEDEKTLPGVDQRKPTLVDRALSTDDDEQIIYDTTGAPGIYFIRVYFGNGGNRYDLRWVDEDGLGPVVDPVGDEDFLVEEWTFGDKDNFLLDARLLAPMANEDGDAFENWAEYAFDLNIGVADTVVVDNSRQEIDGKTYFTISYIRNAEAVTRGYQFFVEECGQLSFNGDMAVLQEIEPLENGLERVTYRSSRDMEEAPHCFFRIRVEAPEKAY</sequence>
<feature type="region of interest" description="Disordered" evidence="1">
    <location>
        <begin position="652"/>
        <end position="673"/>
    </location>
</feature>
<evidence type="ECO:0008006" key="4">
    <source>
        <dbReference type="Google" id="ProtNLM"/>
    </source>
</evidence>
<feature type="region of interest" description="Disordered" evidence="1">
    <location>
        <begin position="41"/>
        <end position="63"/>
    </location>
</feature>
<gene>
    <name evidence="2" type="ORF">DDZ13_01620</name>
</gene>
<accession>A0A317ZP13</accession>
<dbReference type="GO" id="GO:0008237">
    <property type="term" value="F:metallopeptidase activity"/>
    <property type="evidence" value="ECO:0007669"/>
    <property type="project" value="InterPro"/>
</dbReference>
<evidence type="ECO:0000313" key="2">
    <source>
        <dbReference type="EMBL" id="PXA05599.1"/>
    </source>
</evidence>
<dbReference type="Gene3D" id="2.60.120.380">
    <property type="match status" value="16"/>
</dbReference>
<dbReference type="Gene3D" id="3.40.390.10">
    <property type="entry name" value="Collagenase (Catalytic Domain)"/>
    <property type="match status" value="1"/>
</dbReference>
<keyword evidence="3" id="KW-1185">Reference proteome</keyword>
<comment type="caution">
    <text evidence="2">The sequence shown here is derived from an EMBL/GenBank/DDBJ whole genome shotgun (WGS) entry which is preliminary data.</text>
</comment>
<dbReference type="InterPro" id="IPR024079">
    <property type="entry name" value="MetalloPept_cat_dom_sf"/>
</dbReference>
<name>A0A317ZP13_9BACT</name>
<evidence type="ECO:0000313" key="3">
    <source>
        <dbReference type="Proteomes" id="UP000247099"/>
    </source>
</evidence>
<dbReference type="Gene3D" id="2.60.40.10">
    <property type="entry name" value="Immunoglobulins"/>
    <property type="match status" value="1"/>
</dbReference>
<dbReference type="InParanoid" id="A0A317ZP13"/>
<proteinExistence type="predicted"/>
<dbReference type="SUPFAM" id="SSF89260">
    <property type="entry name" value="Collagen-binding domain"/>
    <property type="match status" value="2"/>
</dbReference>